<dbReference type="GO" id="GO:0050660">
    <property type="term" value="F:flavin adenine dinucleotide binding"/>
    <property type="evidence" value="ECO:0007669"/>
    <property type="project" value="InterPro"/>
</dbReference>
<dbReference type="RefSeq" id="XP_056075400.1">
    <property type="nucleotide sequence ID" value="XM_056211927.1"/>
</dbReference>
<reference evidence="7" key="1">
    <citation type="submission" date="2022-10" db="EMBL/GenBank/DDBJ databases">
        <title>Tapping the CABI collections for fungal endophytes: first genome assemblies for Collariella, Neodidymelliopsis, Ascochyta clinopodiicola, Didymella pomorum, Didymosphaeria variabile, Neocosmospora piperis and Neocucurbitaria cava.</title>
        <authorList>
            <person name="Hill R."/>
        </authorList>
    </citation>
    <scope>NUCLEOTIDE SEQUENCE</scope>
    <source>
        <strain evidence="7">IMI 356815</strain>
    </source>
</reference>
<dbReference type="Pfam" id="PF00441">
    <property type="entry name" value="Acyl-CoA_dh_1"/>
    <property type="match status" value="1"/>
</dbReference>
<dbReference type="OrthoDB" id="10016597at2759"/>
<sequence>MPIDFHLSPTESGVRALAQSFAREVLIPFRTSPSSLSPSQKDRFAGTRSLYSEAVARGLIKAQIAPPLGGTGGSLVEAALLVEECYAADPSGTSLTVFGTALGLLPLQLAPEAGKYVEFLKPFLEAGEGDAPLASLVFSEPGGTANWLERGAPGMNTTVRREGEEWVVDGEKVWGTNCAGWDDRGADLQAVVCRDVTTPPREDEDPKARIVIVLVTRADIARNGDASFQVVQHMSTMGHKSYSGAHVRFSNLRVPSKNILCGPGPEAVDAVLSSFDNTGVLVGAMATGVMRGAFNAALAFAKSDSRRGATPLLERQAVADKLGDIKMKVEACRALTWKAGHALRNGPGAYQERRELALATKVFCSESAVKAVIDAIEVVGV</sequence>
<keyword evidence="4" id="KW-0274">FAD</keyword>
<accession>A0A9W8XTT4</accession>
<dbReference type="EMBL" id="JAPEUX010000002">
    <property type="protein sequence ID" value="KAJ4358541.1"/>
    <property type="molecule type" value="Genomic_DNA"/>
</dbReference>
<dbReference type="Gene3D" id="1.20.140.10">
    <property type="entry name" value="Butyryl-CoA Dehydrogenase, subunit A, domain 3"/>
    <property type="match status" value="1"/>
</dbReference>
<dbReference type="CDD" id="cd00567">
    <property type="entry name" value="ACAD"/>
    <property type="match status" value="1"/>
</dbReference>
<dbReference type="InterPro" id="IPR037069">
    <property type="entry name" value="AcylCoA_DH/ox_N_sf"/>
</dbReference>
<name>A0A9W8XTT4_9PLEO</name>
<proteinExistence type="inferred from homology"/>
<dbReference type="Proteomes" id="UP001140513">
    <property type="component" value="Unassembled WGS sequence"/>
</dbReference>
<dbReference type="GO" id="GO:0003995">
    <property type="term" value="F:acyl-CoA dehydrogenase activity"/>
    <property type="evidence" value="ECO:0007669"/>
    <property type="project" value="TreeGrafter"/>
</dbReference>
<protein>
    <recommendedName>
        <fullName evidence="9">Acyl-CoA dehydrogenase</fullName>
    </recommendedName>
</protein>
<organism evidence="7 8">
    <name type="scientific">Didymosphaeria variabile</name>
    <dbReference type="NCBI Taxonomy" id="1932322"/>
    <lineage>
        <taxon>Eukaryota</taxon>
        <taxon>Fungi</taxon>
        <taxon>Dikarya</taxon>
        <taxon>Ascomycota</taxon>
        <taxon>Pezizomycotina</taxon>
        <taxon>Dothideomycetes</taxon>
        <taxon>Pleosporomycetidae</taxon>
        <taxon>Pleosporales</taxon>
        <taxon>Massarineae</taxon>
        <taxon>Didymosphaeriaceae</taxon>
        <taxon>Didymosphaeria</taxon>
    </lineage>
</organism>
<feature type="domain" description="Acyl-CoA dehydrogenase/oxidase N-terminal" evidence="6">
    <location>
        <begin position="10"/>
        <end position="107"/>
    </location>
</feature>
<comment type="caution">
    <text evidence="7">The sequence shown here is derived from an EMBL/GenBank/DDBJ whole genome shotgun (WGS) entry which is preliminary data.</text>
</comment>
<dbReference type="Gene3D" id="1.10.540.10">
    <property type="entry name" value="Acyl-CoA dehydrogenase/oxidase, N-terminal domain"/>
    <property type="match status" value="1"/>
</dbReference>
<evidence type="ECO:0008006" key="9">
    <source>
        <dbReference type="Google" id="ProtNLM"/>
    </source>
</evidence>
<dbReference type="InterPro" id="IPR013786">
    <property type="entry name" value="AcylCoA_DH/ox_N"/>
</dbReference>
<dbReference type="Gene3D" id="2.40.110.10">
    <property type="entry name" value="Butyryl-CoA Dehydrogenase, subunit A, domain 2"/>
    <property type="match status" value="1"/>
</dbReference>
<evidence type="ECO:0000259" key="6">
    <source>
        <dbReference type="Pfam" id="PF02771"/>
    </source>
</evidence>
<evidence type="ECO:0000256" key="3">
    <source>
        <dbReference type="ARBA" id="ARBA00022630"/>
    </source>
</evidence>
<dbReference type="SUPFAM" id="SSF47203">
    <property type="entry name" value="Acyl-CoA dehydrogenase C-terminal domain-like"/>
    <property type="match status" value="1"/>
</dbReference>
<dbReference type="InterPro" id="IPR009075">
    <property type="entry name" value="AcylCo_DH/oxidase_C"/>
</dbReference>
<gene>
    <name evidence="7" type="ORF">N0V89_003125</name>
</gene>
<keyword evidence="8" id="KW-1185">Reference proteome</keyword>
<evidence type="ECO:0000256" key="2">
    <source>
        <dbReference type="ARBA" id="ARBA00009347"/>
    </source>
</evidence>
<feature type="domain" description="Acyl-CoA dehydrogenase/oxidase C-terminal" evidence="5">
    <location>
        <begin position="270"/>
        <end position="380"/>
    </location>
</feature>
<dbReference type="GO" id="GO:0046359">
    <property type="term" value="P:butyrate catabolic process"/>
    <property type="evidence" value="ECO:0007669"/>
    <property type="project" value="TreeGrafter"/>
</dbReference>
<dbReference type="PANTHER" id="PTHR43884">
    <property type="entry name" value="ACYL-COA DEHYDROGENASE"/>
    <property type="match status" value="1"/>
</dbReference>
<dbReference type="AlphaFoldDB" id="A0A9W8XTT4"/>
<dbReference type="InterPro" id="IPR009100">
    <property type="entry name" value="AcylCoA_DH/oxidase_NM_dom_sf"/>
</dbReference>
<dbReference type="GO" id="GO:0033539">
    <property type="term" value="P:fatty acid beta-oxidation using acyl-CoA dehydrogenase"/>
    <property type="evidence" value="ECO:0007669"/>
    <property type="project" value="TreeGrafter"/>
</dbReference>
<dbReference type="PANTHER" id="PTHR43884:SF12">
    <property type="entry name" value="ISOVALERYL-COA DEHYDROGENASE, MITOCHONDRIAL-RELATED"/>
    <property type="match status" value="1"/>
</dbReference>
<evidence type="ECO:0000259" key="5">
    <source>
        <dbReference type="Pfam" id="PF00441"/>
    </source>
</evidence>
<dbReference type="InterPro" id="IPR046373">
    <property type="entry name" value="Acyl-CoA_Oxase/DH_mid-dom_sf"/>
</dbReference>
<dbReference type="GeneID" id="80906655"/>
<evidence type="ECO:0000256" key="1">
    <source>
        <dbReference type="ARBA" id="ARBA00001974"/>
    </source>
</evidence>
<evidence type="ECO:0000256" key="4">
    <source>
        <dbReference type="ARBA" id="ARBA00022827"/>
    </source>
</evidence>
<keyword evidence="3" id="KW-0285">Flavoprotein</keyword>
<dbReference type="InterPro" id="IPR036250">
    <property type="entry name" value="AcylCo_DH-like_C"/>
</dbReference>
<comment type="cofactor">
    <cofactor evidence="1">
        <name>FAD</name>
        <dbReference type="ChEBI" id="CHEBI:57692"/>
    </cofactor>
</comment>
<dbReference type="SUPFAM" id="SSF56645">
    <property type="entry name" value="Acyl-CoA dehydrogenase NM domain-like"/>
    <property type="match status" value="1"/>
</dbReference>
<evidence type="ECO:0000313" key="8">
    <source>
        <dbReference type="Proteomes" id="UP001140513"/>
    </source>
</evidence>
<dbReference type="Pfam" id="PF02771">
    <property type="entry name" value="Acyl-CoA_dh_N"/>
    <property type="match status" value="1"/>
</dbReference>
<evidence type="ECO:0000313" key="7">
    <source>
        <dbReference type="EMBL" id="KAJ4358541.1"/>
    </source>
</evidence>
<comment type="similarity">
    <text evidence="2">Belongs to the acyl-CoA dehydrogenase family.</text>
</comment>